<feature type="compositionally biased region" description="Basic and acidic residues" evidence="1">
    <location>
        <begin position="292"/>
        <end position="308"/>
    </location>
</feature>
<feature type="region of interest" description="Disordered" evidence="1">
    <location>
        <begin position="1"/>
        <end position="42"/>
    </location>
</feature>
<feature type="transmembrane region" description="Helical" evidence="2">
    <location>
        <begin position="52"/>
        <end position="76"/>
    </location>
</feature>
<feature type="transmembrane region" description="Helical" evidence="2">
    <location>
        <begin position="239"/>
        <end position="258"/>
    </location>
</feature>
<organism evidence="4 5">
    <name type="scientific">Streptomyces zhihengii</name>
    <dbReference type="NCBI Taxonomy" id="1818004"/>
    <lineage>
        <taxon>Bacteria</taxon>
        <taxon>Bacillati</taxon>
        <taxon>Actinomycetota</taxon>
        <taxon>Actinomycetes</taxon>
        <taxon>Kitasatosporales</taxon>
        <taxon>Streptomycetaceae</taxon>
        <taxon>Streptomyces</taxon>
    </lineage>
</organism>
<reference evidence="4 5" key="1">
    <citation type="journal article" date="2016" name="Arch. Microbiol.">
        <title>Streptomyces zhihengii sp. nov., isolated from rhizospheric soil of Psammosilene tunicoides.</title>
        <authorList>
            <person name="Huang M.J."/>
            <person name="Fei J.J."/>
            <person name="Salam N."/>
            <person name="Kim C.J."/>
            <person name="Hozzein W.N."/>
            <person name="Xiao M."/>
            <person name="Huang H.Q."/>
            <person name="Li W.J."/>
        </authorList>
    </citation>
    <scope>NUCLEOTIDE SEQUENCE [LARGE SCALE GENOMIC DNA]</scope>
    <source>
        <strain evidence="4 5">YIM T102</strain>
    </source>
</reference>
<accession>A0ABS2UY77</accession>
<feature type="transmembrane region" description="Helical" evidence="2">
    <location>
        <begin position="402"/>
        <end position="422"/>
    </location>
</feature>
<dbReference type="RefSeq" id="WP_205376722.1">
    <property type="nucleotide sequence ID" value="NZ_JAFEJA010000001.1"/>
</dbReference>
<feature type="region of interest" description="Disordered" evidence="1">
    <location>
        <begin position="489"/>
        <end position="512"/>
    </location>
</feature>
<protein>
    <submittedName>
        <fullName evidence="4">PepSY domain-containing protein</fullName>
    </submittedName>
</protein>
<evidence type="ECO:0000313" key="4">
    <source>
        <dbReference type="EMBL" id="MBM9621963.1"/>
    </source>
</evidence>
<proteinExistence type="predicted"/>
<dbReference type="Pfam" id="PF03413">
    <property type="entry name" value="PepSY"/>
    <property type="match status" value="1"/>
</dbReference>
<keyword evidence="2" id="KW-0812">Transmembrane</keyword>
<sequence>MSIDAQSKGTTPADDGIPTPAPAPTEPTPEPKPGTTSGPAGRGTLRPLLLRLHFYAGLLVAPLLLVAAVSGLLYALSFQAEKLVYRDELRTSVGERVLPLSDQVAAAREANPDGTVTAVWPSYEDGATTRVLMTSPEVDEGLSLAVFVDPYTAEVRGELASYGSSGALPLRTWLSRLHVDLHLGELGRHYSELAASWLWVVALGGLLLWVGRRRRARRDLVLPDRTATGRRRTLSRHGVVGLWAVTGLVLISATGLTWSRYAGENIGALQDRLGGATPAVSAALSPGAGDGGGHEGHGDGGHAGHGASHEGADFGIDNAVAAARGHGVDGRIAVTLPADGTGYVVKETDNEYPVHLDAVAVDPADGRVIDELRFDDYPLLAKATRLGIDVHMGVLFGVVNQLALAGLMVALILLVVWGYRMWWLRRPTKDARLSFGRPVPRGAWRRLPVTALLPVAAVAAVAGWFVPLLGISLLVFLALDLALGALSKARKTPAGPPDTPSGADAPSVTGAP</sequence>
<keyword evidence="2" id="KW-1133">Transmembrane helix</keyword>
<dbReference type="InterPro" id="IPR005625">
    <property type="entry name" value="PepSY-ass_TM"/>
</dbReference>
<comment type="caution">
    <text evidence="4">The sequence shown here is derived from an EMBL/GenBank/DDBJ whole genome shotgun (WGS) entry which is preliminary data.</text>
</comment>
<keyword evidence="5" id="KW-1185">Reference proteome</keyword>
<evidence type="ECO:0000256" key="2">
    <source>
        <dbReference type="SAM" id="Phobius"/>
    </source>
</evidence>
<dbReference type="PANTHER" id="PTHR34219:SF1">
    <property type="entry name" value="PEPSY DOMAIN-CONTAINING PROTEIN"/>
    <property type="match status" value="1"/>
</dbReference>
<evidence type="ECO:0000256" key="1">
    <source>
        <dbReference type="SAM" id="MobiDB-lite"/>
    </source>
</evidence>
<feature type="region of interest" description="Disordered" evidence="1">
    <location>
        <begin position="280"/>
        <end position="308"/>
    </location>
</feature>
<dbReference type="InterPro" id="IPR025711">
    <property type="entry name" value="PepSY"/>
</dbReference>
<feature type="transmembrane region" description="Helical" evidence="2">
    <location>
        <begin position="193"/>
        <end position="210"/>
    </location>
</feature>
<evidence type="ECO:0000313" key="5">
    <source>
        <dbReference type="Proteomes" id="UP000664109"/>
    </source>
</evidence>
<feature type="compositionally biased region" description="Polar residues" evidence="1">
    <location>
        <begin position="1"/>
        <end position="10"/>
    </location>
</feature>
<feature type="domain" description="PepSY" evidence="3">
    <location>
        <begin position="98"/>
        <end position="158"/>
    </location>
</feature>
<gene>
    <name evidence="4" type="ORF">JE024_25160</name>
</gene>
<name>A0ABS2UY77_9ACTN</name>
<dbReference type="Pfam" id="PF03929">
    <property type="entry name" value="PepSY_TM"/>
    <property type="match status" value="1"/>
</dbReference>
<keyword evidence="2" id="KW-0472">Membrane</keyword>
<feature type="compositionally biased region" description="Low complexity" evidence="1">
    <location>
        <begin position="33"/>
        <end position="42"/>
    </location>
</feature>
<dbReference type="PANTHER" id="PTHR34219">
    <property type="entry name" value="IRON-REGULATED INNER MEMBRANE PROTEIN-RELATED"/>
    <property type="match status" value="1"/>
</dbReference>
<dbReference type="EMBL" id="JAFEJA010000001">
    <property type="protein sequence ID" value="MBM9621963.1"/>
    <property type="molecule type" value="Genomic_DNA"/>
</dbReference>
<evidence type="ECO:0000259" key="3">
    <source>
        <dbReference type="Pfam" id="PF03413"/>
    </source>
</evidence>
<dbReference type="Proteomes" id="UP000664109">
    <property type="component" value="Unassembled WGS sequence"/>
</dbReference>
<feature type="compositionally biased region" description="Pro residues" evidence="1">
    <location>
        <begin position="19"/>
        <end position="32"/>
    </location>
</feature>